<evidence type="ECO:0000256" key="11">
    <source>
        <dbReference type="SAM" id="MobiDB-lite"/>
    </source>
</evidence>
<dbReference type="RefSeq" id="XP_022151658.1">
    <property type="nucleotide sequence ID" value="XM_022295966.1"/>
</dbReference>
<feature type="domain" description="C2H2-type" evidence="12">
    <location>
        <begin position="162"/>
        <end position="189"/>
    </location>
</feature>
<feature type="compositionally biased region" description="Acidic residues" evidence="11">
    <location>
        <begin position="304"/>
        <end position="320"/>
    </location>
</feature>
<dbReference type="PANTHER" id="PTHR45878">
    <property type="entry name" value="ZINC FINGER PROTEIN WIP2"/>
    <property type="match status" value="1"/>
</dbReference>
<keyword evidence="2" id="KW-0479">Metal-binding</keyword>
<keyword evidence="6" id="KW-0805">Transcription regulation</keyword>
<evidence type="ECO:0000313" key="14">
    <source>
        <dbReference type="RefSeq" id="XP_022151658.1"/>
    </source>
</evidence>
<dbReference type="PROSITE" id="PS50157">
    <property type="entry name" value="ZINC_FINGER_C2H2_2"/>
    <property type="match status" value="2"/>
</dbReference>
<dbReference type="InterPro" id="IPR043584">
    <property type="entry name" value="WIP1/2/3/4/5/6"/>
</dbReference>
<feature type="compositionally biased region" description="Low complexity" evidence="11">
    <location>
        <begin position="34"/>
        <end position="49"/>
    </location>
</feature>
<keyword evidence="3" id="KW-0677">Repeat</keyword>
<evidence type="ECO:0000256" key="4">
    <source>
        <dbReference type="ARBA" id="ARBA00022771"/>
    </source>
</evidence>
<dbReference type="KEGG" id="mcha:111019571"/>
<feature type="region of interest" description="Disordered" evidence="11">
    <location>
        <begin position="300"/>
        <end position="320"/>
    </location>
</feature>
<keyword evidence="5" id="KW-0862">Zinc</keyword>
<keyword evidence="7" id="KW-0804">Transcription</keyword>
<evidence type="ECO:0000256" key="2">
    <source>
        <dbReference type="ARBA" id="ARBA00022723"/>
    </source>
</evidence>
<organism evidence="13 14">
    <name type="scientific">Momordica charantia</name>
    <name type="common">Bitter gourd</name>
    <name type="synonym">Balsam pear</name>
    <dbReference type="NCBI Taxonomy" id="3673"/>
    <lineage>
        <taxon>Eukaryota</taxon>
        <taxon>Viridiplantae</taxon>
        <taxon>Streptophyta</taxon>
        <taxon>Embryophyta</taxon>
        <taxon>Tracheophyta</taxon>
        <taxon>Spermatophyta</taxon>
        <taxon>Magnoliopsida</taxon>
        <taxon>eudicotyledons</taxon>
        <taxon>Gunneridae</taxon>
        <taxon>Pentapetalae</taxon>
        <taxon>rosids</taxon>
        <taxon>fabids</taxon>
        <taxon>Cucurbitales</taxon>
        <taxon>Cucurbitaceae</taxon>
        <taxon>Momordiceae</taxon>
        <taxon>Momordica</taxon>
    </lineage>
</organism>
<evidence type="ECO:0000256" key="8">
    <source>
        <dbReference type="ARBA" id="ARBA00023242"/>
    </source>
</evidence>
<accession>A0A6J1DCU3</accession>
<evidence type="ECO:0000256" key="9">
    <source>
        <dbReference type="ARBA" id="ARBA00023452"/>
    </source>
</evidence>
<dbReference type="InterPro" id="IPR013087">
    <property type="entry name" value="Znf_C2H2_type"/>
</dbReference>
<dbReference type="AlphaFoldDB" id="A0A6J1DCU3"/>
<keyword evidence="13" id="KW-1185">Reference proteome</keyword>
<comment type="similarity">
    <text evidence="9">Belongs to the WIP C2H2-type zinc-finger protein family.</text>
</comment>
<evidence type="ECO:0000256" key="3">
    <source>
        <dbReference type="ARBA" id="ARBA00022737"/>
    </source>
</evidence>
<dbReference type="GO" id="GO:0008270">
    <property type="term" value="F:zinc ion binding"/>
    <property type="evidence" value="ECO:0007669"/>
    <property type="project" value="UniProtKB-KW"/>
</dbReference>
<evidence type="ECO:0000256" key="6">
    <source>
        <dbReference type="ARBA" id="ARBA00023015"/>
    </source>
</evidence>
<evidence type="ECO:0000256" key="5">
    <source>
        <dbReference type="ARBA" id="ARBA00022833"/>
    </source>
</evidence>
<name>A0A6J1DCU3_MOMCH</name>
<dbReference type="FunFam" id="3.30.160.60:FF:000523">
    <property type="entry name" value="Zinc finger protein WIP2"/>
    <property type="match status" value="1"/>
</dbReference>
<dbReference type="Pfam" id="PF22995">
    <property type="entry name" value="C2CH-3rd_BIRD-IDD"/>
    <property type="match status" value="1"/>
</dbReference>
<dbReference type="InterPro" id="IPR059161">
    <property type="entry name" value="Znf-C2H2_STOP1/2_3rd"/>
</dbReference>
<dbReference type="InterPro" id="IPR036236">
    <property type="entry name" value="Znf_C2H2_sf"/>
</dbReference>
<dbReference type="GeneID" id="111019571"/>
<dbReference type="Pfam" id="PF23115">
    <property type="entry name" value="zf-C2H2_STOP2_3rd"/>
    <property type="match status" value="1"/>
</dbReference>
<dbReference type="OrthoDB" id="6077919at2759"/>
<dbReference type="GO" id="GO:0003700">
    <property type="term" value="F:DNA-binding transcription factor activity"/>
    <property type="evidence" value="ECO:0007669"/>
    <property type="project" value="InterPro"/>
</dbReference>
<evidence type="ECO:0000259" key="12">
    <source>
        <dbReference type="PROSITE" id="PS50157"/>
    </source>
</evidence>
<dbReference type="InterPro" id="IPR055187">
    <property type="entry name" value="C2CH-3rd_BIRD-IDD"/>
</dbReference>
<evidence type="ECO:0000256" key="10">
    <source>
        <dbReference type="PROSITE-ProRule" id="PRU00042"/>
    </source>
</evidence>
<dbReference type="GO" id="GO:0005634">
    <property type="term" value="C:nucleus"/>
    <property type="evidence" value="ECO:0007669"/>
    <property type="project" value="UniProtKB-SubCell"/>
</dbReference>
<dbReference type="FunFam" id="3.30.160.60:FF:001230">
    <property type="entry name" value="zinc finger protein WIP2-like"/>
    <property type="match status" value="1"/>
</dbReference>
<reference evidence="14" key="1">
    <citation type="submission" date="2025-08" db="UniProtKB">
        <authorList>
            <consortium name="RefSeq"/>
        </authorList>
    </citation>
    <scope>IDENTIFICATION</scope>
    <source>
        <strain evidence="14">OHB3-1</strain>
    </source>
</reference>
<evidence type="ECO:0000256" key="1">
    <source>
        <dbReference type="ARBA" id="ARBA00004123"/>
    </source>
</evidence>
<evidence type="ECO:0000256" key="7">
    <source>
        <dbReference type="ARBA" id="ARBA00023163"/>
    </source>
</evidence>
<dbReference type="PROSITE" id="PS00028">
    <property type="entry name" value="ZINC_FINGER_C2H2_1"/>
    <property type="match status" value="1"/>
</dbReference>
<feature type="domain" description="C2H2-type" evidence="12">
    <location>
        <begin position="246"/>
        <end position="266"/>
    </location>
</feature>
<dbReference type="Pfam" id="PF00096">
    <property type="entry name" value="zf-C2H2"/>
    <property type="match status" value="1"/>
</dbReference>
<dbReference type="SUPFAM" id="SSF57667">
    <property type="entry name" value="beta-beta-alpha zinc fingers"/>
    <property type="match status" value="2"/>
</dbReference>
<keyword evidence="4 10" id="KW-0863">Zinc-finger</keyword>
<evidence type="ECO:0000313" key="13">
    <source>
        <dbReference type="Proteomes" id="UP000504603"/>
    </source>
</evidence>
<keyword evidence="8" id="KW-0539">Nucleus</keyword>
<proteinExistence type="inferred from homology"/>
<sequence length="320" mass="35509">MADPCPNSFPNSFPNVLKFNSLRHHFPPLPPSFSPQRNMSPHNHYSYSYPTPPPPSSPPLREALPLLGGLISPPEQEQKEEEDDGGGGRGCDGSVTIALHIGLPSPSAAEMATVMSGSSSEIDHGDVDHGNNHDCGQSTKTLIKGQYWIPTPSQILIGPTQFSCPVCFKTFNRYNNMQMHMWGHGSQYRKGPESLRGTQPTGMLRLPCYCCAPGCRNNIDHPRAKPLKDFRTLQTHYKRKHGLKPFTCRKCGKAFAVRGDWRTHEKNCGKLWYCVCGSDFKHKRSLKDHVKAFGNHHAAYGAGADEDDEPASEVEQDNDD</sequence>
<gene>
    <name evidence="14" type="primary">LOC111019571</name>
</gene>
<dbReference type="Gene3D" id="3.30.160.60">
    <property type="entry name" value="Classic Zinc Finger"/>
    <property type="match status" value="2"/>
</dbReference>
<dbReference type="SMART" id="SM00355">
    <property type="entry name" value="ZnF_C2H2"/>
    <property type="match status" value="3"/>
</dbReference>
<dbReference type="Proteomes" id="UP000504603">
    <property type="component" value="Unplaced"/>
</dbReference>
<feature type="region of interest" description="Disordered" evidence="11">
    <location>
        <begin position="30"/>
        <end position="93"/>
    </location>
</feature>
<comment type="subcellular location">
    <subcellularLocation>
        <location evidence="1">Nucleus</location>
    </subcellularLocation>
</comment>
<dbReference type="PANTHER" id="PTHR45878:SF1">
    <property type="entry name" value="ZINC FINGER PROTEIN WIP2"/>
    <property type="match status" value="1"/>
</dbReference>
<protein>
    <submittedName>
        <fullName evidence="14">Zinc finger protein WIP2-like</fullName>
    </submittedName>
</protein>